<gene>
    <name evidence="1" type="ORF">MM415B03672_0011</name>
</gene>
<organism evidence="1">
    <name type="scientific">viral metagenome</name>
    <dbReference type="NCBI Taxonomy" id="1070528"/>
    <lineage>
        <taxon>unclassified sequences</taxon>
        <taxon>metagenomes</taxon>
        <taxon>organismal metagenomes</taxon>
    </lineage>
</organism>
<accession>A0A6M3LQ88</accession>
<name>A0A6M3LQ88_9ZZZZ</name>
<dbReference type="AlphaFoldDB" id="A0A6M3LQ88"/>
<protein>
    <submittedName>
        <fullName evidence="1">Uncharacterized protein</fullName>
    </submittedName>
</protein>
<proteinExistence type="predicted"/>
<dbReference type="EMBL" id="MT143281">
    <property type="protein sequence ID" value="QJA95048.1"/>
    <property type="molecule type" value="Genomic_DNA"/>
</dbReference>
<sequence length="125" mass="14755">MLTIKRLIERGDISKVTGGYTAHGVFFQTGHDARVEYYRNKAAVHRREAEEHNRALIEANCTSTRTGETIILHFKDGRADIKMPMREYRQRVYELEEKYGQIVSEPRYDDVYQDAMLKMTMEDEY</sequence>
<reference evidence="1" key="1">
    <citation type="submission" date="2020-03" db="EMBL/GenBank/DDBJ databases">
        <title>The deep terrestrial virosphere.</title>
        <authorList>
            <person name="Holmfeldt K."/>
            <person name="Nilsson E."/>
            <person name="Simone D."/>
            <person name="Lopez-Fernandez M."/>
            <person name="Wu X."/>
            <person name="de Brujin I."/>
            <person name="Lundin D."/>
            <person name="Andersson A."/>
            <person name="Bertilsson S."/>
            <person name="Dopson M."/>
        </authorList>
    </citation>
    <scope>NUCLEOTIDE SEQUENCE</scope>
    <source>
        <strain evidence="1">MM415B03672</strain>
    </source>
</reference>
<evidence type="ECO:0000313" key="1">
    <source>
        <dbReference type="EMBL" id="QJA95048.1"/>
    </source>
</evidence>